<dbReference type="SUPFAM" id="SSF53474">
    <property type="entry name" value="alpha/beta-Hydrolases"/>
    <property type="match status" value="1"/>
</dbReference>
<dbReference type="RefSeq" id="WP_147389901.1">
    <property type="nucleotide sequence ID" value="NZ_AQHF01000020.1"/>
</dbReference>
<dbReference type="InterPro" id="IPR029058">
    <property type="entry name" value="AB_hydrolase_fold"/>
</dbReference>
<organism evidence="1 2">
    <name type="scientific">Pseudoalteromonas peptidolytica F12-50-A1</name>
    <dbReference type="NCBI Taxonomy" id="1315280"/>
    <lineage>
        <taxon>Bacteria</taxon>
        <taxon>Pseudomonadati</taxon>
        <taxon>Pseudomonadota</taxon>
        <taxon>Gammaproteobacteria</taxon>
        <taxon>Alteromonadales</taxon>
        <taxon>Pseudoalteromonadaceae</taxon>
        <taxon>Pseudoalteromonas</taxon>
    </lineage>
</organism>
<name>A0A8I0MVY7_9GAMM</name>
<gene>
    <name evidence="1" type="ORF">PPEP_a1283</name>
</gene>
<evidence type="ECO:0000313" key="1">
    <source>
        <dbReference type="EMBL" id="MBE0346225.1"/>
    </source>
</evidence>
<evidence type="ECO:0008006" key="3">
    <source>
        <dbReference type="Google" id="ProtNLM"/>
    </source>
</evidence>
<dbReference type="EMBL" id="AQHF01000020">
    <property type="protein sequence ID" value="MBE0346225.1"/>
    <property type="molecule type" value="Genomic_DNA"/>
</dbReference>
<comment type="caution">
    <text evidence="1">The sequence shown here is derived from an EMBL/GenBank/DDBJ whole genome shotgun (WGS) entry which is preliminary data.</text>
</comment>
<dbReference type="Gene3D" id="3.40.50.1820">
    <property type="entry name" value="alpha/beta hydrolase"/>
    <property type="match status" value="1"/>
</dbReference>
<accession>A0A8I0MVY7</accession>
<protein>
    <recommendedName>
        <fullName evidence="3">Dienelactone hydrolase domain-containing protein</fullName>
    </recommendedName>
</protein>
<evidence type="ECO:0000313" key="2">
    <source>
        <dbReference type="Proteomes" id="UP000660708"/>
    </source>
</evidence>
<dbReference type="AlphaFoldDB" id="A0A8I0MVY7"/>
<dbReference type="Proteomes" id="UP000660708">
    <property type="component" value="Unassembled WGS sequence"/>
</dbReference>
<proteinExistence type="predicted"/>
<keyword evidence="2" id="KW-1185">Reference proteome</keyword>
<sequence>MTILIVTDIFGHTEHVNRFANSLGRDVKVLSPYVEEPTNVTEAECYQFFLAQCGHQRFAEKVVAAIDALNPKLIIGFSAGGAAAWVALSEFSSVNSVEHLIAFYPSQLRNHLQHKPNCDVSIFFAQVEPHFDVEPVIDTLRCKKGVSCVRTRYLHGFMNKLSTNFDSYAYSHYQYFCQREGRVSSTPVLAEPVTL</sequence>
<reference evidence="1 2" key="1">
    <citation type="submission" date="2015-06" db="EMBL/GenBank/DDBJ databases">
        <title>Genome sequence of Pseudoalteromonas peptidolytica.</title>
        <authorList>
            <person name="Xie B.-B."/>
            <person name="Rong J.-C."/>
            <person name="Qin Q.-L."/>
            <person name="Zhang Y.-Z."/>
        </authorList>
    </citation>
    <scope>NUCLEOTIDE SEQUENCE [LARGE SCALE GENOMIC DNA]</scope>
    <source>
        <strain evidence="1 2">F12-50-A1</strain>
    </source>
</reference>